<dbReference type="Pfam" id="PF01022">
    <property type="entry name" value="HTH_5"/>
    <property type="match status" value="1"/>
</dbReference>
<dbReference type="Gene3D" id="1.10.10.10">
    <property type="entry name" value="Winged helix-like DNA-binding domain superfamily/Winged helix DNA-binding domain"/>
    <property type="match status" value="1"/>
</dbReference>
<proteinExistence type="predicted"/>
<evidence type="ECO:0000256" key="3">
    <source>
        <dbReference type="ARBA" id="ARBA00023163"/>
    </source>
</evidence>
<dbReference type="Proteomes" id="UP000078358">
    <property type="component" value="Unassembled WGS sequence"/>
</dbReference>
<feature type="domain" description="HTH arsR-type" evidence="4">
    <location>
        <begin position="1"/>
        <end position="95"/>
    </location>
</feature>
<dbReference type="InterPro" id="IPR011991">
    <property type="entry name" value="ArsR-like_HTH"/>
</dbReference>
<dbReference type="InterPro" id="IPR001845">
    <property type="entry name" value="HTH_ArsR_DNA-bd_dom"/>
</dbReference>
<dbReference type="InterPro" id="IPR036390">
    <property type="entry name" value="WH_DNA-bd_sf"/>
</dbReference>
<dbReference type="EMBL" id="JACI01000002">
    <property type="protein sequence ID" value="OAQ14338.1"/>
    <property type="molecule type" value="Genomic_DNA"/>
</dbReference>
<keyword evidence="3" id="KW-0804">Transcription</keyword>
<evidence type="ECO:0000256" key="2">
    <source>
        <dbReference type="ARBA" id="ARBA00023125"/>
    </source>
</evidence>
<dbReference type="SMART" id="SM00418">
    <property type="entry name" value="HTH_ARSR"/>
    <property type="match status" value="1"/>
</dbReference>
<dbReference type="InterPro" id="IPR051011">
    <property type="entry name" value="Metal_resp_trans_reg"/>
</dbReference>
<dbReference type="NCBIfam" id="NF033788">
    <property type="entry name" value="HTH_metalloreg"/>
    <property type="match status" value="1"/>
</dbReference>
<dbReference type="CDD" id="cd00090">
    <property type="entry name" value="HTH_ARSR"/>
    <property type="match status" value="1"/>
</dbReference>
<comment type="caution">
    <text evidence="5">The sequence shown here is derived from an EMBL/GenBank/DDBJ whole genome shotgun (WGS) entry which is preliminary data.</text>
</comment>
<dbReference type="PANTHER" id="PTHR43132:SF2">
    <property type="entry name" value="ARSENICAL RESISTANCE OPERON REPRESSOR ARSR-RELATED"/>
    <property type="match status" value="1"/>
</dbReference>
<evidence type="ECO:0000313" key="6">
    <source>
        <dbReference type="Proteomes" id="UP000078358"/>
    </source>
</evidence>
<sequence length="95" mass="11100">MEDMFSKCGEATTFLKLLANPNRLMVLCSLLERRYNVTELSQKLNIPQAALSNQLTILREAGLVDCEIKHRERLYFITDPRAEKMLHVLHEFFCE</sequence>
<evidence type="ECO:0000259" key="4">
    <source>
        <dbReference type="PROSITE" id="PS50987"/>
    </source>
</evidence>
<protein>
    <submittedName>
        <fullName evidence="5">Transcriptional regulator</fullName>
    </submittedName>
</protein>
<dbReference type="PROSITE" id="PS50987">
    <property type="entry name" value="HTH_ARSR_2"/>
    <property type="match status" value="1"/>
</dbReference>
<reference evidence="5 6" key="1">
    <citation type="submission" date="2014-01" db="EMBL/GenBank/DDBJ databases">
        <authorList>
            <person name="Zuccon D."/>
        </authorList>
    </citation>
    <scope>NUCLEOTIDE SEQUENCE [LARGE SCALE GENOMIC DNA]</scope>
    <source>
        <strain evidence="5 6">Y31</strain>
    </source>
</reference>
<keyword evidence="2" id="KW-0238">DNA-binding</keyword>
<dbReference type="AlphaFoldDB" id="A0A179CXU6"/>
<dbReference type="PANTHER" id="PTHR43132">
    <property type="entry name" value="ARSENICAL RESISTANCE OPERON REPRESSOR ARSR-RELATED"/>
    <property type="match status" value="1"/>
</dbReference>
<evidence type="ECO:0000313" key="5">
    <source>
        <dbReference type="EMBL" id="OAQ14338.1"/>
    </source>
</evidence>
<dbReference type="RefSeq" id="WP_015433265.1">
    <property type="nucleotide sequence ID" value="NZ_JACI01000002.1"/>
</dbReference>
<dbReference type="GO" id="GO:0003677">
    <property type="term" value="F:DNA binding"/>
    <property type="evidence" value="ECO:0007669"/>
    <property type="project" value="UniProtKB-KW"/>
</dbReference>
<keyword evidence="1" id="KW-0805">Transcription regulation</keyword>
<name>A0A179CXU6_BIBTR</name>
<accession>A0A179CXU6</accession>
<dbReference type="GO" id="GO:0003700">
    <property type="term" value="F:DNA-binding transcription factor activity"/>
    <property type="evidence" value="ECO:0007669"/>
    <property type="project" value="InterPro"/>
</dbReference>
<dbReference type="InterPro" id="IPR036388">
    <property type="entry name" value="WH-like_DNA-bd_sf"/>
</dbReference>
<evidence type="ECO:0000256" key="1">
    <source>
        <dbReference type="ARBA" id="ARBA00023015"/>
    </source>
</evidence>
<dbReference type="PATRIC" id="fig|1261658.3.peg.1632"/>
<gene>
    <name evidence="5" type="ORF">F480_08165</name>
</gene>
<organism evidence="5 6">
    <name type="scientific">Bibersteinia trehalosi Y31</name>
    <dbReference type="NCBI Taxonomy" id="1261658"/>
    <lineage>
        <taxon>Bacteria</taxon>
        <taxon>Pseudomonadati</taxon>
        <taxon>Pseudomonadota</taxon>
        <taxon>Gammaproteobacteria</taxon>
        <taxon>Pasteurellales</taxon>
        <taxon>Pasteurellaceae</taxon>
        <taxon>Bibersteinia</taxon>
    </lineage>
</organism>
<dbReference type="PRINTS" id="PR00778">
    <property type="entry name" value="HTHARSR"/>
</dbReference>
<dbReference type="SUPFAM" id="SSF46785">
    <property type="entry name" value="Winged helix' DNA-binding domain"/>
    <property type="match status" value="1"/>
</dbReference>